<keyword evidence="1" id="KW-0472">Membrane</keyword>
<dbReference type="KEGG" id="swo:Swol_2530"/>
<gene>
    <name evidence="2" type="ordered locus">Swol_2530</name>
</gene>
<dbReference type="HOGENOM" id="CLU_1106681_0_0_9"/>
<name>Q0ATY6_SYNWW</name>
<evidence type="ECO:0000313" key="2">
    <source>
        <dbReference type="EMBL" id="ABI69818.1"/>
    </source>
</evidence>
<keyword evidence="1" id="KW-1133">Transmembrane helix</keyword>
<organism evidence="2 3">
    <name type="scientific">Syntrophomonas wolfei subsp. wolfei (strain DSM 2245B / Goettingen)</name>
    <dbReference type="NCBI Taxonomy" id="335541"/>
    <lineage>
        <taxon>Bacteria</taxon>
        <taxon>Bacillati</taxon>
        <taxon>Bacillota</taxon>
        <taxon>Clostridia</taxon>
        <taxon>Eubacteriales</taxon>
        <taxon>Syntrophomonadaceae</taxon>
        <taxon>Syntrophomonas</taxon>
    </lineage>
</organism>
<reference evidence="3" key="1">
    <citation type="journal article" date="2010" name="Environ. Microbiol.">
        <title>The genome of Syntrophomonas wolfei: new insights into syntrophic metabolism and biohydrogen production.</title>
        <authorList>
            <person name="Sieber J.R."/>
            <person name="Sims D.R."/>
            <person name="Han C."/>
            <person name="Kim E."/>
            <person name="Lykidis A."/>
            <person name="Lapidus A.L."/>
            <person name="McDonnald E."/>
            <person name="Rohlin L."/>
            <person name="Culley D.E."/>
            <person name="Gunsalus R."/>
            <person name="McInerney M.J."/>
        </authorList>
    </citation>
    <scope>NUCLEOTIDE SEQUENCE [LARGE SCALE GENOMIC DNA]</scope>
    <source>
        <strain evidence="3">DSM 2245B / Goettingen</strain>
    </source>
</reference>
<evidence type="ECO:0000256" key="1">
    <source>
        <dbReference type="SAM" id="Phobius"/>
    </source>
</evidence>
<dbReference type="RefSeq" id="WP_011641898.1">
    <property type="nucleotide sequence ID" value="NC_008346.1"/>
</dbReference>
<evidence type="ECO:0000313" key="3">
    <source>
        <dbReference type="Proteomes" id="UP000001968"/>
    </source>
</evidence>
<protein>
    <recommendedName>
        <fullName evidence="4">CRISPR-associated protein</fullName>
    </recommendedName>
</protein>
<accession>Q0ATY6</accession>
<keyword evidence="1" id="KW-0812">Transmembrane</keyword>
<sequence>MIKNSSLKAVITNAAGAIAILIFGKTIDLAITICSNTLENKGWTFTIAVMGIILFIAIVLRLWNWWMLRSRRKSWIEHRNAEPVKGLIAAVSLGKGETAAETAIKLHTPKLQHCWLLVTKQADDNYQKIYRCYSKYDPWDETQGPRYPSDDGHPIEIHKREIDNPNDIDNVFNVMKGIYREAVDFGISEQDILCDYTGATASVSAAMILVTALSENRNLQYLMPNEVDENGRAKSEKGSTPLLIDFVMPGE</sequence>
<dbReference type="AlphaFoldDB" id="Q0ATY6"/>
<dbReference type="STRING" id="335541.Swol_2530"/>
<dbReference type="eggNOG" id="ENOG5031CDT">
    <property type="taxonomic scope" value="Bacteria"/>
</dbReference>
<keyword evidence="3" id="KW-1185">Reference proteome</keyword>
<feature type="transmembrane region" description="Helical" evidence="1">
    <location>
        <begin position="43"/>
        <end position="63"/>
    </location>
</feature>
<feature type="transmembrane region" description="Helical" evidence="1">
    <location>
        <begin position="7"/>
        <end position="23"/>
    </location>
</feature>
<evidence type="ECO:0008006" key="4">
    <source>
        <dbReference type="Google" id="ProtNLM"/>
    </source>
</evidence>
<dbReference type="EMBL" id="CP000448">
    <property type="protein sequence ID" value="ABI69818.1"/>
    <property type="molecule type" value="Genomic_DNA"/>
</dbReference>
<dbReference type="Proteomes" id="UP000001968">
    <property type="component" value="Chromosome"/>
</dbReference>
<proteinExistence type="predicted"/>